<accession>A0A7G9S4I9</accession>
<feature type="transmembrane region" description="Helical" evidence="1">
    <location>
        <begin position="12"/>
        <end position="30"/>
    </location>
</feature>
<evidence type="ECO:0000313" key="3">
    <source>
        <dbReference type="Proteomes" id="UP000515934"/>
    </source>
</evidence>
<dbReference type="KEGG" id="ldn:H9L06_11195"/>
<dbReference type="Pfam" id="PF03583">
    <property type="entry name" value="LIP"/>
    <property type="match status" value="1"/>
</dbReference>
<dbReference type="AlphaFoldDB" id="A0A7G9S4I9"/>
<dbReference type="GO" id="GO:0016042">
    <property type="term" value="P:lipid catabolic process"/>
    <property type="evidence" value="ECO:0007669"/>
    <property type="project" value="InterPro"/>
</dbReference>
<dbReference type="Gene3D" id="3.40.50.1820">
    <property type="entry name" value="alpha/beta hydrolase"/>
    <property type="match status" value="2"/>
</dbReference>
<feature type="transmembrane region" description="Helical" evidence="1">
    <location>
        <begin position="182"/>
        <end position="207"/>
    </location>
</feature>
<sequence length="579" mass="60398">MQTEQQKFRGPARVVLAAAAIGLGLIVIMTPLSPQGVAVAVGIGIACSGILLIVAPSTQNQTTRSVLPLVAGVMCMVLGAVVALWPDAGAPWLALLVAVAIIVFGIHTATRAIRQRTDQSVASLISAFAAILIGVVAFSWPVLTLSVFRVGFGGWLVFIGAQALLQLIFARRSTRRRPPTRGWIRTAAASLALVLACGFALGSAWIFGGAPLAAPGAFYTPPADVSDTPGTLIRVEPLDSGVPAEAEGYRILYTTTHADGSPAISSGTVLLPARRGTDPLPLISVAHGTTGVDPKCAPSLSATPFSDGAAAALEQMVVEHGWAAVTSDYIGLGTEGPHPYLVGDAEARNVLDATRAAHELADVTLADRTVVWGHSQGGQGALWTGQIADAYAPEITIEGIAAFAPAADLYGLADADKNDAAGKTVSAYIAATWNDLYPELDLDEHLTAGSAVGVERISQLCFNGKDVLAAIIRGTQVTNQVFPDSTLAGEFGDMLKAQTPVGPFPAPVLVAQGLDDPLVKPQLQDRWVEARCAEEEAIDYRTYAGFDHVSVVSKDSPLTPELIDWTLARWSGDAPTPNC</sequence>
<dbReference type="Proteomes" id="UP000515934">
    <property type="component" value="Chromosome"/>
</dbReference>
<dbReference type="GO" id="GO:0004806">
    <property type="term" value="F:triacylglycerol lipase activity"/>
    <property type="evidence" value="ECO:0007669"/>
    <property type="project" value="InterPro"/>
</dbReference>
<proteinExistence type="predicted"/>
<dbReference type="Pfam" id="PF03729">
    <property type="entry name" value="DUF308"/>
    <property type="match status" value="1"/>
</dbReference>
<keyword evidence="3" id="KW-1185">Reference proteome</keyword>
<evidence type="ECO:0000256" key="1">
    <source>
        <dbReference type="SAM" id="Phobius"/>
    </source>
</evidence>
<evidence type="ECO:0000313" key="2">
    <source>
        <dbReference type="EMBL" id="QNN62764.1"/>
    </source>
</evidence>
<feature type="transmembrane region" description="Helical" evidence="1">
    <location>
        <begin position="91"/>
        <end position="109"/>
    </location>
</feature>
<dbReference type="InterPro" id="IPR029058">
    <property type="entry name" value="AB_hydrolase_fold"/>
</dbReference>
<dbReference type="SUPFAM" id="SSF53474">
    <property type="entry name" value="alpha/beta-Hydrolases"/>
    <property type="match status" value="1"/>
</dbReference>
<organism evidence="2 3">
    <name type="scientific">Leucobacter denitrificans</name>
    <dbReference type="NCBI Taxonomy" id="683042"/>
    <lineage>
        <taxon>Bacteria</taxon>
        <taxon>Bacillati</taxon>
        <taxon>Actinomycetota</taxon>
        <taxon>Actinomycetes</taxon>
        <taxon>Micrococcales</taxon>
        <taxon>Microbacteriaceae</taxon>
        <taxon>Leucobacter</taxon>
    </lineage>
</organism>
<feature type="transmembrane region" description="Helical" evidence="1">
    <location>
        <begin position="66"/>
        <end position="85"/>
    </location>
</feature>
<dbReference type="RefSeq" id="WP_187555234.1">
    <property type="nucleotide sequence ID" value="NZ_CP060716.1"/>
</dbReference>
<protein>
    <submittedName>
        <fullName evidence="2">DUF308 domain-containing protein</fullName>
    </submittedName>
</protein>
<dbReference type="PANTHER" id="PTHR34853:SF1">
    <property type="entry name" value="LIPASE 5"/>
    <property type="match status" value="1"/>
</dbReference>
<gene>
    <name evidence="2" type="ORF">H9L06_11195</name>
</gene>
<feature type="transmembrane region" description="Helical" evidence="1">
    <location>
        <begin position="121"/>
        <end position="140"/>
    </location>
</feature>
<name>A0A7G9S4I9_9MICO</name>
<keyword evidence="1" id="KW-0472">Membrane</keyword>
<reference evidence="2 3" key="1">
    <citation type="submission" date="2020-08" db="EMBL/GenBank/DDBJ databases">
        <title>Genome sequence of Leucobacter denitrificans KACC 14055T.</title>
        <authorList>
            <person name="Hyun D.-W."/>
            <person name="Bae J.-W."/>
        </authorList>
    </citation>
    <scope>NUCLEOTIDE SEQUENCE [LARGE SCALE GENOMIC DNA]</scope>
    <source>
        <strain evidence="2 3">KACC 14055</strain>
    </source>
</reference>
<keyword evidence="1" id="KW-1133">Transmembrane helix</keyword>
<feature type="transmembrane region" description="Helical" evidence="1">
    <location>
        <begin position="36"/>
        <end position="54"/>
    </location>
</feature>
<dbReference type="PANTHER" id="PTHR34853">
    <property type="match status" value="1"/>
</dbReference>
<dbReference type="EMBL" id="CP060716">
    <property type="protein sequence ID" value="QNN62764.1"/>
    <property type="molecule type" value="Genomic_DNA"/>
</dbReference>
<dbReference type="InterPro" id="IPR005325">
    <property type="entry name" value="DUF308_memb"/>
</dbReference>
<feature type="transmembrane region" description="Helical" evidence="1">
    <location>
        <begin position="152"/>
        <end position="170"/>
    </location>
</feature>
<keyword evidence="1" id="KW-0812">Transmembrane</keyword>
<dbReference type="InterPro" id="IPR005152">
    <property type="entry name" value="Lipase_secreted"/>
</dbReference>